<evidence type="ECO:0000313" key="16">
    <source>
        <dbReference type="Proteomes" id="UP001205560"/>
    </source>
</evidence>
<comment type="subcellular location">
    <subcellularLocation>
        <location evidence="1 10">Cell outer membrane</location>
        <topology evidence="1 10">Multi-pass membrane protein</topology>
    </subcellularLocation>
</comment>
<reference evidence="15 16" key="1">
    <citation type="submission" date="2022-08" db="EMBL/GenBank/DDBJ databases">
        <title>Reclassification of Massilia species as members of the genera Telluria, Duganella, Pseudoduganella, Mokoshia gen. nov. and Zemynaea gen. nov. using orthogonal and non-orthogonal genome-based approaches.</title>
        <authorList>
            <person name="Bowman J.P."/>
        </authorList>
    </citation>
    <scope>NUCLEOTIDE SEQUENCE [LARGE SCALE GENOMIC DNA]</scope>
    <source>
        <strain evidence="15 16">LMG 28164</strain>
    </source>
</reference>
<keyword evidence="16" id="KW-1185">Reference proteome</keyword>
<evidence type="ECO:0000256" key="3">
    <source>
        <dbReference type="ARBA" id="ARBA00022448"/>
    </source>
</evidence>
<evidence type="ECO:0000313" key="15">
    <source>
        <dbReference type="EMBL" id="MCS0588064.1"/>
    </source>
</evidence>
<keyword evidence="12" id="KW-0732">Signal</keyword>
<dbReference type="InterPro" id="IPR039426">
    <property type="entry name" value="TonB-dep_rcpt-like"/>
</dbReference>
<keyword evidence="9 10" id="KW-0998">Cell outer membrane</keyword>
<feature type="domain" description="TonB-dependent receptor-like beta-barrel" evidence="13">
    <location>
        <begin position="301"/>
        <end position="789"/>
    </location>
</feature>
<evidence type="ECO:0000256" key="6">
    <source>
        <dbReference type="ARBA" id="ARBA00023077"/>
    </source>
</evidence>
<evidence type="ECO:0000256" key="7">
    <source>
        <dbReference type="ARBA" id="ARBA00023136"/>
    </source>
</evidence>
<dbReference type="Gene3D" id="2.170.130.10">
    <property type="entry name" value="TonB-dependent receptor, plug domain"/>
    <property type="match status" value="1"/>
</dbReference>
<keyword evidence="7 10" id="KW-0472">Membrane</keyword>
<feature type="signal peptide" evidence="12">
    <location>
        <begin position="1"/>
        <end position="28"/>
    </location>
</feature>
<dbReference type="InterPro" id="IPR036942">
    <property type="entry name" value="Beta-barrel_TonB_sf"/>
</dbReference>
<evidence type="ECO:0000259" key="14">
    <source>
        <dbReference type="Pfam" id="PF07715"/>
    </source>
</evidence>
<dbReference type="RefSeq" id="WP_258843911.1">
    <property type="nucleotide sequence ID" value="NZ_JANUGX010000002.1"/>
</dbReference>
<accession>A0ABT2A1M0</accession>
<gene>
    <name evidence="15" type="ORF">NX782_02465</name>
</gene>
<sequence length="834" mass="89764">MRKQTALPRFTRTLLASALMLAFAPAWAQEASSTQAAEAPPAQTAPSGDKDMASVVVLGSRGAARTALDASAPVGLISAKDMQMAGPLELGKLMQTLDPSFNFSSTFISDGTDIIRPATLRSLGPDQLLVLVNGKRRHQQALVNVQQTIGRGSAGTDINAIPMSAIQRIEVLRDGAAAQYGSDAIAGVINIVLKQQTSETQLSGTVGGTSEGGGELYSGSANKGWAIGDGGYVNLTVEGRHRGETNRAGLDTARVDPPRVTQRIGDSLAKDKYFWWNAALPAGEGAEFYSFGGISHRTGDSAGFFRTAGDGRNVPSVYPNGFLPNIRTTVKDQSLALGYRRDLADQWKFDVSLNHGRSELDFHEKETINISYWYEPKPGGGIYAQSPLEADTGKLKFRQTTVNADLRGPLNIGGREISFATGFEYRRDGYAIDAGDPVSYQYGRTNNPAIQIRDQLGGIAASGTQGFPGYTPATAVDDSRHNIALYADLEHKLTSELLLGAAVRWEKYSDFGSTTTGKLSLRYDPSKVVGLRSTVSTGFRAPGVQQKFYSSVSTNLNAAGVLTETLTAREGSAVTKAFGIPNLKQETAKNASVGIVLRPASNFSLTADLWGIDIDDRIVFSSNIAPESGPCATLAACPIKAILDPLKVGQAQFFTNAIDTETRGLDIVAEHTTRWPGSTLVLSGQLDFNRTKVAGRHSDSPVLSGAQLFDDAQVTLIERGQPRQHHVLSADYTTGAWNGNLRANYYGEVQGQGFTAPFIQTWDAKWIFDATLRYNFSKTASVTVGSNNIFNTFPTKWDPVKAAPFPQLGFTYCWETCPFGINGRSWYARVDVAL</sequence>
<evidence type="ECO:0000259" key="13">
    <source>
        <dbReference type="Pfam" id="PF00593"/>
    </source>
</evidence>
<keyword evidence="6 11" id="KW-0798">TonB box</keyword>
<dbReference type="SUPFAM" id="SSF56935">
    <property type="entry name" value="Porins"/>
    <property type="match status" value="1"/>
</dbReference>
<proteinExistence type="inferred from homology"/>
<dbReference type="Gene3D" id="2.40.170.20">
    <property type="entry name" value="TonB-dependent receptor, beta-barrel domain"/>
    <property type="match status" value="1"/>
</dbReference>
<evidence type="ECO:0000256" key="1">
    <source>
        <dbReference type="ARBA" id="ARBA00004571"/>
    </source>
</evidence>
<dbReference type="Pfam" id="PF07715">
    <property type="entry name" value="Plug"/>
    <property type="match status" value="1"/>
</dbReference>
<dbReference type="InterPro" id="IPR000531">
    <property type="entry name" value="Beta-barrel_TonB"/>
</dbReference>
<dbReference type="InterPro" id="IPR012910">
    <property type="entry name" value="Plug_dom"/>
</dbReference>
<keyword evidence="8 15" id="KW-0675">Receptor</keyword>
<dbReference type="Pfam" id="PF00593">
    <property type="entry name" value="TonB_dep_Rec_b-barrel"/>
    <property type="match status" value="1"/>
</dbReference>
<keyword evidence="5 10" id="KW-0812">Transmembrane</keyword>
<evidence type="ECO:0000256" key="4">
    <source>
        <dbReference type="ARBA" id="ARBA00022452"/>
    </source>
</evidence>
<name>A0ABT2A1M0_9BURK</name>
<comment type="caution">
    <text evidence="15">The sequence shown here is derived from an EMBL/GenBank/DDBJ whole genome shotgun (WGS) entry which is preliminary data.</text>
</comment>
<dbReference type="EMBL" id="JANUGX010000002">
    <property type="protein sequence ID" value="MCS0588064.1"/>
    <property type="molecule type" value="Genomic_DNA"/>
</dbReference>
<comment type="similarity">
    <text evidence="2 10 11">Belongs to the TonB-dependent receptor family.</text>
</comment>
<dbReference type="Proteomes" id="UP001205560">
    <property type="component" value="Unassembled WGS sequence"/>
</dbReference>
<dbReference type="PANTHER" id="PTHR47234:SF3">
    <property type="entry name" value="SECRETIN_TONB SHORT N-TERMINAL DOMAIN-CONTAINING PROTEIN"/>
    <property type="match status" value="1"/>
</dbReference>
<feature type="domain" description="TonB-dependent receptor plug" evidence="14">
    <location>
        <begin position="68"/>
        <end position="188"/>
    </location>
</feature>
<dbReference type="PROSITE" id="PS52016">
    <property type="entry name" value="TONB_DEPENDENT_REC_3"/>
    <property type="match status" value="1"/>
</dbReference>
<evidence type="ECO:0000256" key="9">
    <source>
        <dbReference type="ARBA" id="ARBA00023237"/>
    </source>
</evidence>
<evidence type="ECO:0000256" key="10">
    <source>
        <dbReference type="PROSITE-ProRule" id="PRU01360"/>
    </source>
</evidence>
<evidence type="ECO:0000256" key="11">
    <source>
        <dbReference type="RuleBase" id="RU003357"/>
    </source>
</evidence>
<dbReference type="PANTHER" id="PTHR47234">
    <property type="match status" value="1"/>
</dbReference>
<dbReference type="InterPro" id="IPR037066">
    <property type="entry name" value="Plug_dom_sf"/>
</dbReference>
<organism evidence="15 16">
    <name type="scientific">Massilia norwichensis</name>
    <dbReference type="NCBI Taxonomy" id="1442366"/>
    <lineage>
        <taxon>Bacteria</taxon>
        <taxon>Pseudomonadati</taxon>
        <taxon>Pseudomonadota</taxon>
        <taxon>Betaproteobacteria</taxon>
        <taxon>Burkholderiales</taxon>
        <taxon>Oxalobacteraceae</taxon>
        <taxon>Telluria group</taxon>
        <taxon>Massilia</taxon>
    </lineage>
</organism>
<keyword evidence="4 10" id="KW-1134">Transmembrane beta strand</keyword>
<keyword evidence="3 10" id="KW-0813">Transport</keyword>
<dbReference type="CDD" id="cd01347">
    <property type="entry name" value="ligand_gated_channel"/>
    <property type="match status" value="1"/>
</dbReference>
<protein>
    <submittedName>
        <fullName evidence="15">TonB-dependent receptor</fullName>
    </submittedName>
</protein>
<feature type="chain" id="PRO_5047097083" evidence="12">
    <location>
        <begin position="29"/>
        <end position="834"/>
    </location>
</feature>
<evidence type="ECO:0000256" key="2">
    <source>
        <dbReference type="ARBA" id="ARBA00009810"/>
    </source>
</evidence>
<evidence type="ECO:0000256" key="8">
    <source>
        <dbReference type="ARBA" id="ARBA00023170"/>
    </source>
</evidence>
<evidence type="ECO:0000256" key="12">
    <source>
        <dbReference type="SAM" id="SignalP"/>
    </source>
</evidence>
<evidence type="ECO:0000256" key="5">
    <source>
        <dbReference type="ARBA" id="ARBA00022692"/>
    </source>
</evidence>